<dbReference type="AlphaFoldDB" id="A0A2T0SUT6"/>
<keyword evidence="4" id="KW-1185">Reference proteome</keyword>
<dbReference type="Proteomes" id="UP000238375">
    <property type="component" value="Unassembled WGS sequence"/>
</dbReference>
<feature type="chain" id="PRO_5015519517" evidence="1">
    <location>
        <begin position="22"/>
        <end position="153"/>
    </location>
</feature>
<organism evidence="3 4">
    <name type="scientific">Spirosoma oryzae</name>
    <dbReference type="NCBI Taxonomy" id="1469603"/>
    <lineage>
        <taxon>Bacteria</taxon>
        <taxon>Pseudomonadati</taxon>
        <taxon>Bacteroidota</taxon>
        <taxon>Cytophagia</taxon>
        <taxon>Cytophagales</taxon>
        <taxon>Cytophagaceae</taxon>
        <taxon>Spirosoma</taxon>
    </lineage>
</organism>
<accession>A0A2T0SUT6</accession>
<comment type="caution">
    <text evidence="3">The sequence shown here is derived from an EMBL/GenBank/DDBJ whole genome shotgun (WGS) entry which is preliminary data.</text>
</comment>
<evidence type="ECO:0000313" key="4">
    <source>
        <dbReference type="Proteomes" id="UP000238375"/>
    </source>
</evidence>
<proteinExistence type="predicted"/>
<dbReference type="OrthoDB" id="571052at2"/>
<dbReference type="PROSITE" id="PS50933">
    <property type="entry name" value="CHRD"/>
    <property type="match status" value="1"/>
</dbReference>
<gene>
    <name evidence="3" type="ORF">CLV58_111161</name>
</gene>
<evidence type="ECO:0000259" key="2">
    <source>
        <dbReference type="PROSITE" id="PS50933"/>
    </source>
</evidence>
<dbReference type="Pfam" id="PF07452">
    <property type="entry name" value="CHRD"/>
    <property type="match status" value="1"/>
</dbReference>
<name>A0A2T0SUT6_9BACT</name>
<dbReference type="EMBL" id="PVTE01000011">
    <property type="protein sequence ID" value="PRY37123.1"/>
    <property type="molecule type" value="Genomic_DNA"/>
</dbReference>
<keyword evidence="1" id="KW-0732">Signal</keyword>
<protein>
    <submittedName>
        <fullName evidence="3">CHRD domain-containing protein</fullName>
    </submittedName>
</protein>
<dbReference type="RefSeq" id="WP_106138594.1">
    <property type="nucleotide sequence ID" value="NZ_PVTE01000011.1"/>
</dbReference>
<evidence type="ECO:0000256" key="1">
    <source>
        <dbReference type="SAM" id="SignalP"/>
    </source>
</evidence>
<dbReference type="PROSITE" id="PS51257">
    <property type="entry name" value="PROKAR_LIPOPROTEIN"/>
    <property type="match status" value="1"/>
</dbReference>
<feature type="domain" description="CHRD" evidence="2">
    <location>
        <begin position="35"/>
        <end position="153"/>
    </location>
</feature>
<dbReference type="InterPro" id="IPR010895">
    <property type="entry name" value="CHRD"/>
</dbReference>
<feature type="signal peptide" evidence="1">
    <location>
        <begin position="1"/>
        <end position="21"/>
    </location>
</feature>
<evidence type="ECO:0000313" key="3">
    <source>
        <dbReference type="EMBL" id="PRY37123.1"/>
    </source>
</evidence>
<reference evidence="3 4" key="1">
    <citation type="submission" date="2018-03" db="EMBL/GenBank/DDBJ databases">
        <title>Genomic Encyclopedia of Archaeal and Bacterial Type Strains, Phase II (KMG-II): from individual species to whole genera.</title>
        <authorList>
            <person name="Goeker M."/>
        </authorList>
    </citation>
    <scope>NUCLEOTIDE SEQUENCE [LARGE SCALE GENOMIC DNA]</scope>
    <source>
        <strain evidence="3 4">DSM 28354</strain>
    </source>
</reference>
<sequence>MKRINVLMPALALLVTGFVVSSCKDEENPTIVSNAPTSFTAVMNGASERPTPVSTTATGTTRVLLNESTKVFSYTVTYSGLTPTAGHFHRINPNSTTGTGGVEINFASLTSPITGSFTLANQARIDSFRNGYYYSNLHTATYGNGEIRGDIRR</sequence>
<dbReference type="SMART" id="SM00754">
    <property type="entry name" value="CHRD"/>
    <property type="match status" value="1"/>
</dbReference>